<dbReference type="Proteomes" id="UP000292564">
    <property type="component" value="Unassembled WGS sequence"/>
</dbReference>
<name>A0A4Q7ZSP4_9ACTN</name>
<sequence>MNREPPPGLSSAVMVPPWRATMRWQMASPSPVPVQPAPAWARWKLSKTDRARVGPHGVEPAQGDLRHRPVGGGRYR</sequence>
<reference evidence="2 3" key="1">
    <citation type="submission" date="2019-02" db="EMBL/GenBank/DDBJ databases">
        <title>Sequencing the genomes of 1000 actinobacteria strains.</title>
        <authorList>
            <person name="Klenk H.-P."/>
        </authorList>
    </citation>
    <scope>NUCLEOTIDE SEQUENCE [LARGE SCALE GENOMIC DNA]</scope>
    <source>
        <strain evidence="2 3">DSM 45162</strain>
    </source>
</reference>
<comment type="caution">
    <text evidence="2">The sequence shown here is derived from an EMBL/GenBank/DDBJ whole genome shotgun (WGS) entry which is preliminary data.</text>
</comment>
<keyword evidence="3" id="KW-1185">Reference proteome</keyword>
<dbReference type="AlphaFoldDB" id="A0A4Q7ZSP4"/>
<accession>A0A4Q7ZSP4</accession>
<feature type="region of interest" description="Disordered" evidence="1">
    <location>
        <begin position="51"/>
        <end position="76"/>
    </location>
</feature>
<organism evidence="2 3">
    <name type="scientific">Krasilnikovia cinnamomea</name>
    <dbReference type="NCBI Taxonomy" id="349313"/>
    <lineage>
        <taxon>Bacteria</taxon>
        <taxon>Bacillati</taxon>
        <taxon>Actinomycetota</taxon>
        <taxon>Actinomycetes</taxon>
        <taxon>Micromonosporales</taxon>
        <taxon>Micromonosporaceae</taxon>
        <taxon>Krasilnikovia</taxon>
    </lineage>
</organism>
<gene>
    <name evidence="2" type="ORF">EV385_6158</name>
</gene>
<protein>
    <submittedName>
        <fullName evidence="2">Uncharacterized protein</fullName>
    </submittedName>
</protein>
<dbReference type="EMBL" id="SHKY01000001">
    <property type="protein sequence ID" value="RZU54210.1"/>
    <property type="molecule type" value="Genomic_DNA"/>
</dbReference>
<evidence type="ECO:0000256" key="1">
    <source>
        <dbReference type="SAM" id="MobiDB-lite"/>
    </source>
</evidence>
<evidence type="ECO:0000313" key="2">
    <source>
        <dbReference type="EMBL" id="RZU54210.1"/>
    </source>
</evidence>
<evidence type="ECO:0000313" key="3">
    <source>
        <dbReference type="Proteomes" id="UP000292564"/>
    </source>
</evidence>
<proteinExistence type="predicted"/>